<comment type="similarity">
    <text evidence="2 8">Belongs to the major facilitator superfamily. Bcr/CmlA family.</text>
</comment>
<feature type="transmembrane region" description="Helical" evidence="8">
    <location>
        <begin position="313"/>
        <end position="332"/>
    </location>
</feature>
<dbReference type="Gene3D" id="1.20.1720.10">
    <property type="entry name" value="Multidrug resistance protein D"/>
    <property type="match status" value="1"/>
</dbReference>
<dbReference type="AlphaFoldDB" id="A0A1H9I5F3"/>
<feature type="transmembrane region" description="Helical" evidence="8">
    <location>
        <begin position="100"/>
        <end position="121"/>
    </location>
</feature>
<reference evidence="11" key="1">
    <citation type="submission" date="2016-10" db="EMBL/GenBank/DDBJ databases">
        <authorList>
            <person name="Varghese N."/>
            <person name="Submissions S."/>
        </authorList>
    </citation>
    <scope>NUCLEOTIDE SEQUENCE [LARGE SCALE GENOMIC DNA]</scope>
    <source>
        <strain evidence="11">DSM 18887</strain>
    </source>
</reference>
<evidence type="ECO:0000256" key="5">
    <source>
        <dbReference type="ARBA" id="ARBA00022692"/>
    </source>
</evidence>
<accession>A0A1H9I5F3</accession>
<dbReference type="InterPro" id="IPR011701">
    <property type="entry name" value="MFS"/>
</dbReference>
<feature type="transmembrane region" description="Helical" evidence="8">
    <location>
        <begin position="75"/>
        <end position="94"/>
    </location>
</feature>
<dbReference type="PROSITE" id="PS50850">
    <property type="entry name" value="MFS"/>
    <property type="match status" value="1"/>
</dbReference>
<dbReference type="Proteomes" id="UP000198749">
    <property type="component" value="Unassembled WGS sequence"/>
</dbReference>
<evidence type="ECO:0000313" key="10">
    <source>
        <dbReference type="EMBL" id="SEQ69790.1"/>
    </source>
</evidence>
<evidence type="ECO:0000256" key="1">
    <source>
        <dbReference type="ARBA" id="ARBA00004651"/>
    </source>
</evidence>
<keyword evidence="6 8" id="KW-1133">Transmembrane helix</keyword>
<evidence type="ECO:0000256" key="8">
    <source>
        <dbReference type="RuleBase" id="RU365088"/>
    </source>
</evidence>
<dbReference type="PANTHER" id="PTHR23502:SF132">
    <property type="entry name" value="POLYAMINE TRANSPORTER 2-RELATED"/>
    <property type="match status" value="1"/>
</dbReference>
<organism evidence="10 11">
    <name type="scientific">Amphritea atlantica</name>
    <dbReference type="NCBI Taxonomy" id="355243"/>
    <lineage>
        <taxon>Bacteria</taxon>
        <taxon>Pseudomonadati</taxon>
        <taxon>Pseudomonadota</taxon>
        <taxon>Gammaproteobacteria</taxon>
        <taxon>Oceanospirillales</taxon>
        <taxon>Oceanospirillaceae</taxon>
        <taxon>Amphritea</taxon>
    </lineage>
</organism>
<keyword evidence="5 8" id="KW-0812">Transmembrane</keyword>
<keyword evidence="3 8" id="KW-0813">Transport</keyword>
<sequence>MFRPTSTAVIVTLAAAVALGPLSTDMYLPSLPGLTREFDTSVDRVQITLSVFLYGFAFAQLVYGPLADRFGRKPVMLGGLLLFVLSSLGCALATTIEQLIFFRFLQALGACGGPVLGRTMVRDIHGPVNAARVLSMMGSIMALAPAIAPVIGGYMLAWFEWRAVFIFLTGYALASMLLIAFKVPESLANENRSSLKPLVILGNFGLLLKHREYLGYTLCCSFIFSGLFAFLSGAPFVLIDYFKVPAQHSGIFYALASGGFLSGTLIAQRIGCRTGINGVLKRGTVISVLAGLSMVIPALLDIHYLWLTAITQIIYMCGVGMVMPQAMAGALAPFAKMTGTASSLLGFSQSLIAASIGMLVGHYHSGTPTTMAVSIAAMAILSLASLWLLVKPGRNRAINHPPEER</sequence>
<keyword evidence="11" id="KW-1185">Reference proteome</keyword>
<feature type="transmembrane region" description="Helical" evidence="8">
    <location>
        <begin position="284"/>
        <end position="307"/>
    </location>
</feature>
<evidence type="ECO:0000256" key="3">
    <source>
        <dbReference type="ARBA" id="ARBA00022448"/>
    </source>
</evidence>
<keyword evidence="4" id="KW-1003">Cell membrane</keyword>
<dbReference type="NCBIfam" id="NF008314">
    <property type="entry name" value="PRK11102.1"/>
    <property type="match status" value="1"/>
</dbReference>
<dbReference type="GO" id="GO:0042910">
    <property type="term" value="F:xenobiotic transmembrane transporter activity"/>
    <property type="evidence" value="ECO:0007669"/>
    <property type="project" value="InterPro"/>
</dbReference>
<dbReference type="CDD" id="cd17320">
    <property type="entry name" value="MFS_MdfA_MDR_like"/>
    <property type="match status" value="1"/>
</dbReference>
<evidence type="ECO:0000259" key="9">
    <source>
        <dbReference type="PROSITE" id="PS50850"/>
    </source>
</evidence>
<feature type="transmembrane region" description="Helical" evidence="8">
    <location>
        <begin position="133"/>
        <end position="157"/>
    </location>
</feature>
<dbReference type="SUPFAM" id="SSF103473">
    <property type="entry name" value="MFS general substrate transporter"/>
    <property type="match status" value="1"/>
</dbReference>
<dbReference type="InterPro" id="IPR036259">
    <property type="entry name" value="MFS_trans_sf"/>
</dbReference>
<dbReference type="InterPro" id="IPR020846">
    <property type="entry name" value="MFS_dom"/>
</dbReference>
<evidence type="ECO:0000256" key="6">
    <source>
        <dbReference type="ARBA" id="ARBA00022989"/>
    </source>
</evidence>
<dbReference type="GO" id="GO:1990961">
    <property type="term" value="P:xenobiotic detoxification by transmembrane export across the plasma membrane"/>
    <property type="evidence" value="ECO:0007669"/>
    <property type="project" value="InterPro"/>
</dbReference>
<feature type="transmembrane region" description="Helical" evidence="8">
    <location>
        <begin position="344"/>
        <end position="364"/>
    </location>
</feature>
<keyword evidence="8" id="KW-0997">Cell inner membrane</keyword>
<feature type="domain" description="Major facilitator superfamily (MFS) profile" evidence="9">
    <location>
        <begin position="9"/>
        <end position="394"/>
    </location>
</feature>
<feature type="transmembrane region" description="Helical" evidence="8">
    <location>
        <begin position="163"/>
        <end position="183"/>
    </location>
</feature>
<dbReference type="OrthoDB" id="9814303at2"/>
<name>A0A1H9I5F3_9GAMM</name>
<dbReference type="InterPro" id="IPR004812">
    <property type="entry name" value="Efflux_drug-R_Bcr/CmlA"/>
</dbReference>
<dbReference type="STRING" id="355243.SAMN03080615_02443"/>
<feature type="transmembrane region" description="Helical" evidence="8">
    <location>
        <begin position="213"/>
        <end position="239"/>
    </location>
</feature>
<comment type="subcellular location">
    <subcellularLocation>
        <location evidence="8">Cell inner membrane</location>
        <topology evidence="8">Multi-pass membrane protein</topology>
    </subcellularLocation>
    <subcellularLocation>
        <location evidence="1">Cell membrane</location>
        <topology evidence="1">Multi-pass membrane protein</topology>
    </subcellularLocation>
</comment>
<evidence type="ECO:0000256" key="7">
    <source>
        <dbReference type="ARBA" id="ARBA00023136"/>
    </source>
</evidence>
<feature type="transmembrane region" description="Helical" evidence="8">
    <location>
        <begin position="44"/>
        <end position="63"/>
    </location>
</feature>
<feature type="transmembrane region" description="Helical" evidence="8">
    <location>
        <begin position="251"/>
        <end position="272"/>
    </location>
</feature>
<dbReference type="FunFam" id="1.20.1720.10:FF:000005">
    <property type="entry name" value="Bcr/CflA family efflux transporter"/>
    <property type="match status" value="1"/>
</dbReference>
<feature type="transmembrane region" description="Helical" evidence="8">
    <location>
        <begin position="370"/>
        <end position="390"/>
    </location>
</feature>
<dbReference type="Pfam" id="PF07690">
    <property type="entry name" value="MFS_1"/>
    <property type="match status" value="1"/>
</dbReference>
<dbReference type="EMBL" id="FOGB01000006">
    <property type="protein sequence ID" value="SEQ69790.1"/>
    <property type="molecule type" value="Genomic_DNA"/>
</dbReference>
<dbReference type="RefSeq" id="WP_091358471.1">
    <property type="nucleotide sequence ID" value="NZ_AP025284.1"/>
</dbReference>
<keyword evidence="7 8" id="KW-0472">Membrane</keyword>
<gene>
    <name evidence="10" type="ORF">SAMN03080615_02443</name>
</gene>
<protein>
    <recommendedName>
        <fullName evidence="8">Bcr/CflA family efflux transporter</fullName>
    </recommendedName>
</protein>
<evidence type="ECO:0000256" key="4">
    <source>
        <dbReference type="ARBA" id="ARBA00022475"/>
    </source>
</evidence>
<dbReference type="GO" id="GO:0015385">
    <property type="term" value="F:sodium:proton antiporter activity"/>
    <property type="evidence" value="ECO:0007669"/>
    <property type="project" value="TreeGrafter"/>
</dbReference>
<dbReference type="NCBIfam" id="TIGR00710">
    <property type="entry name" value="efflux_Bcr_CflA"/>
    <property type="match status" value="1"/>
</dbReference>
<evidence type="ECO:0000313" key="11">
    <source>
        <dbReference type="Proteomes" id="UP000198749"/>
    </source>
</evidence>
<dbReference type="GO" id="GO:0005886">
    <property type="term" value="C:plasma membrane"/>
    <property type="evidence" value="ECO:0007669"/>
    <property type="project" value="UniProtKB-SubCell"/>
</dbReference>
<proteinExistence type="inferred from homology"/>
<evidence type="ECO:0000256" key="2">
    <source>
        <dbReference type="ARBA" id="ARBA00006236"/>
    </source>
</evidence>
<dbReference type="PANTHER" id="PTHR23502">
    <property type="entry name" value="MAJOR FACILITATOR SUPERFAMILY"/>
    <property type="match status" value="1"/>
</dbReference>
<comment type="caution">
    <text evidence="8">Lacks conserved residue(s) required for the propagation of feature annotation.</text>
</comment>